<sequence length="187" mass="21635">MSHYFIGIQVKPELAKQLSEWQINLKNQLPYKQWASRPDFHITLVFLGDVDEKLLHALQSKLSSATAAYSVFDIKRTALGTFGNQQQPRVLWMGIENNPILNQLQKQVVQICESIGYNREKRAYTSHITIAKKWANHDNFLTEKIWNDILDNTPDLDDIFKVDAIHLYKVHPASNPKYEIVQSFPLS</sequence>
<feature type="active site" description="Proton acceptor" evidence="2">
    <location>
        <position position="127"/>
    </location>
</feature>
<comment type="caution">
    <text evidence="3">The sequence shown here is derived from an EMBL/GenBank/DDBJ whole genome shotgun (WGS) entry which is preliminary data.</text>
</comment>
<reference evidence="3 4" key="1">
    <citation type="submission" date="2019-07" db="EMBL/GenBank/DDBJ databases">
        <title>Whole genome shotgun sequence of Oceanobacillus sojae NBRC 105379.</title>
        <authorList>
            <person name="Hosoyama A."/>
            <person name="Uohara A."/>
            <person name="Ohji S."/>
            <person name="Ichikawa N."/>
        </authorList>
    </citation>
    <scope>NUCLEOTIDE SEQUENCE [LARGE SCALE GENOMIC DNA]</scope>
    <source>
        <strain evidence="3 4">NBRC 105379</strain>
    </source>
</reference>
<protein>
    <recommendedName>
        <fullName evidence="2">RNA 2',3'-cyclic phosphodiesterase</fullName>
        <shortName evidence="2">RNA 2',3'-CPDase</shortName>
        <ecNumber evidence="2">3.1.4.58</ecNumber>
    </recommendedName>
</protein>
<dbReference type="InterPro" id="IPR009097">
    <property type="entry name" value="Cyclic_Pdiesterase"/>
</dbReference>
<keyword evidence="4" id="KW-1185">Reference proteome</keyword>
<proteinExistence type="inferred from homology"/>
<dbReference type="Proteomes" id="UP000321558">
    <property type="component" value="Unassembled WGS sequence"/>
</dbReference>
<feature type="active site" description="Proton donor" evidence="2">
    <location>
        <position position="41"/>
    </location>
</feature>
<feature type="short sequence motif" description="HXTX 2" evidence="2">
    <location>
        <begin position="127"/>
        <end position="130"/>
    </location>
</feature>
<dbReference type="GO" id="GO:0004113">
    <property type="term" value="F:2',3'-cyclic-nucleotide 3'-phosphodiesterase activity"/>
    <property type="evidence" value="ECO:0007669"/>
    <property type="project" value="InterPro"/>
</dbReference>
<organism evidence="3 4">
    <name type="scientific">Oceanobacillus sojae</name>
    <dbReference type="NCBI Taxonomy" id="582851"/>
    <lineage>
        <taxon>Bacteria</taxon>
        <taxon>Bacillati</taxon>
        <taxon>Bacillota</taxon>
        <taxon>Bacilli</taxon>
        <taxon>Bacillales</taxon>
        <taxon>Bacillaceae</taxon>
        <taxon>Oceanobacillus</taxon>
    </lineage>
</organism>
<dbReference type="InterPro" id="IPR004175">
    <property type="entry name" value="RNA_CPDase"/>
</dbReference>
<dbReference type="EC" id="3.1.4.58" evidence="2"/>
<evidence type="ECO:0000313" key="3">
    <source>
        <dbReference type="EMBL" id="GEN87961.1"/>
    </source>
</evidence>
<dbReference type="STRING" id="582851.GCA_900162665_00064"/>
<dbReference type="GO" id="GO:0008664">
    <property type="term" value="F:RNA 2',3'-cyclic 3'-phosphodiesterase activity"/>
    <property type="evidence" value="ECO:0007669"/>
    <property type="project" value="UniProtKB-EC"/>
</dbReference>
<dbReference type="Pfam" id="PF13563">
    <property type="entry name" value="2_5_RNA_ligase2"/>
    <property type="match status" value="1"/>
</dbReference>
<comment type="function">
    <text evidence="2">Hydrolyzes RNA 2',3'-cyclic phosphodiester to an RNA 2'-phosphomonoester.</text>
</comment>
<dbReference type="EMBL" id="BJYM01000011">
    <property type="protein sequence ID" value="GEN87961.1"/>
    <property type="molecule type" value="Genomic_DNA"/>
</dbReference>
<comment type="similarity">
    <text evidence="2">Belongs to the 2H phosphoesterase superfamily. ThpR family.</text>
</comment>
<feature type="short sequence motif" description="HXTX 1" evidence="2">
    <location>
        <begin position="41"/>
        <end position="44"/>
    </location>
</feature>
<gene>
    <name evidence="3" type="primary">ytlP</name>
    <name evidence="3" type="ORF">OSO01_27000</name>
</gene>
<evidence type="ECO:0000256" key="2">
    <source>
        <dbReference type="HAMAP-Rule" id="MF_01940"/>
    </source>
</evidence>
<dbReference type="PANTHER" id="PTHR35561">
    <property type="entry name" value="RNA 2',3'-CYCLIC PHOSPHODIESTERASE"/>
    <property type="match status" value="1"/>
</dbReference>
<dbReference type="OrthoDB" id="9789350at2"/>
<dbReference type="HAMAP" id="MF_01940">
    <property type="entry name" value="RNA_CPDase"/>
    <property type="match status" value="1"/>
</dbReference>
<comment type="catalytic activity">
    <reaction evidence="2">
        <text>a 3'-end 2',3'-cyclophospho-ribonucleotide-RNA + H2O = a 3'-end 2'-phospho-ribonucleotide-RNA + H(+)</text>
        <dbReference type="Rhea" id="RHEA:11828"/>
        <dbReference type="Rhea" id="RHEA-COMP:10464"/>
        <dbReference type="Rhea" id="RHEA-COMP:17353"/>
        <dbReference type="ChEBI" id="CHEBI:15377"/>
        <dbReference type="ChEBI" id="CHEBI:15378"/>
        <dbReference type="ChEBI" id="CHEBI:83064"/>
        <dbReference type="ChEBI" id="CHEBI:173113"/>
        <dbReference type="EC" id="3.1.4.58"/>
    </reaction>
</comment>
<dbReference type="RefSeq" id="WP_147210913.1">
    <property type="nucleotide sequence ID" value="NZ_BJYM01000011.1"/>
</dbReference>
<evidence type="ECO:0000256" key="1">
    <source>
        <dbReference type="ARBA" id="ARBA00022801"/>
    </source>
</evidence>
<dbReference type="NCBIfam" id="TIGR02258">
    <property type="entry name" value="2_5_ligase"/>
    <property type="match status" value="1"/>
</dbReference>
<dbReference type="PANTHER" id="PTHR35561:SF1">
    <property type="entry name" value="RNA 2',3'-CYCLIC PHOSPHODIESTERASE"/>
    <property type="match status" value="1"/>
</dbReference>
<dbReference type="SUPFAM" id="SSF55144">
    <property type="entry name" value="LigT-like"/>
    <property type="match status" value="1"/>
</dbReference>
<accession>A0A511ZKI8</accession>
<dbReference type="Gene3D" id="3.90.1140.10">
    <property type="entry name" value="Cyclic phosphodiesterase"/>
    <property type="match status" value="1"/>
</dbReference>
<dbReference type="AlphaFoldDB" id="A0A511ZKI8"/>
<evidence type="ECO:0000313" key="4">
    <source>
        <dbReference type="Proteomes" id="UP000321558"/>
    </source>
</evidence>
<keyword evidence="1 2" id="KW-0378">Hydrolase</keyword>
<name>A0A511ZKI8_9BACI</name>